<proteinExistence type="predicted"/>
<sequence length="99" mass="11038">MTKKFFDYFDLKEAVNEISNEFETKGKAKKSVSLVGKTLFNVGLAAGKASIAIAKEAPRTLAKTAESNLKRSDLTEPEREKWTEIKSKAESINERNKGK</sequence>
<evidence type="ECO:0000256" key="1">
    <source>
        <dbReference type="SAM" id="MobiDB-lite"/>
    </source>
</evidence>
<organism evidence="2 3">
    <name type="scientific">Pseudoalteromonas piscicida</name>
    <dbReference type="NCBI Taxonomy" id="43662"/>
    <lineage>
        <taxon>Bacteria</taxon>
        <taxon>Pseudomonadati</taxon>
        <taxon>Pseudomonadota</taxon>
        <taxon>Gammaproteobacteria</taxon>
        <taxon>Alteromonadales</taxon>
        <taxon>Pseudoalteromonadaceae</taxon>
        <taxon>Pseudoalteromonas</taxon>
    </lineage>
</organism>
<evidence type="ECO:0000313" key="2">
    <source>
        <dbReference type="EMBL" id="AXR02980.1"/>
    </source>
</evidence>
<dbReference type="KEGG" id="ppis:B1L02_04205"/>
<dbReference type="AlphaFoldDB" id="A0AAD0RJS9"/>
<name>A0AAD0RJS9_PSEO7</name>
<dbReference type="RefSeq" id="WP_088530041.1">
    <property type="nucleotide sequence ID" value="NZ_CP021646.1"/>
</dbReference>
<gene>
    <name evidence="2" type="ORF">D0511_13555</name>
</gene>
<feature type="region of interest" description="Disordered" evidence="1">
    <location>
        <begin position="65"/>
        <end position="99"/>
    </location>
</feature>
<accession>A0AAD0RJS9</accession>
<protein>
    <submittedName>
        <fullName evidence="2">Uncharacterized protein</fullName>
    </submittedName>
</protein>
<dbReference type="EMBL" id="CP031761">
    <property type="protein sequence ID" value="AXR02980.1"/>
    <property type="molecule type" value="Genomic_DNA"/>
</dbReference>
<evidence type="ECO:0000313" key="3">
    <source>
        <dbReference type="Proteomes" id="UP000258102"/>
    </source>
</evidence>
<reference evidence="2 3" key="1">
    <citation type="submission" date="2018-08" db="EMBL/GenBank/DDBJ databases">
        <title>Whole Genome Sequences of Two Pseudoalteromonas piscicida Strains, DE1-A and DE2-A, which Exhibit Strong Antibacterial Activity against Vibrio vulnificus.</title>
        <authorList>
            <person name="Richards G.P."/>
            <person name="Needleman D.S."/>
            <person name="Watson M.A."/>
            <person name="Polson S.W."/>
        </authorList>
    </citation>
    <scope>NUCLEOTIDE SEQUENCE [LARGE SCALE GENOMIC DNA]</scope>
    <source>
        <strain evidence="2 3">DE2-A</strain>
    </source>
</reference>
<dbReference type="Proteomes" id="UP000258102">
    <property type="component" value="Chromosome 1"/>
</dbReference>
<feature type="compositionally biased region" description="Basic and acidic residues" evidence="1">
    <location>
        <begin position="68"/>
        <end position="99"/>
    </location>
</feature>